<dbReference type="CDD" id="cd00085">
    <property type="entry name" value="HNHc"/>
    <property type="match status" value="1"/>
</dbReference>
<evidence type="ECO:0000256" key="1">
    <source>
        <dbReference type="ARBA" id="ARBA00023450"/>
    </source>
</evidence>
<comment type="similarity">
    <text evidence="1">Belongs to the Rv1128c/1148c/1588c/1702c/1945/3466 family.</text>
</comment>
<dbReference type="InterPro" id="IPR003615">
    <property type="entry name" value="HNH_nuc"/>
</dbReference>
<dbReference type="AlphaFoldDB" id="A0A6J6C0J9"/>
<organism evidence="3">
    <name type="scientific">freshwater metagenome</name>
    <dbReference type="NCBI Taxonomy" id="449393"/>
    <lineage>
        <taxon>unclassified sequences</taxon>
        <taxon>metagenomes</taxon>
        <taxon>ecological metagenomes</taxon>
    </lineage>
</organism>
<dbReference type="EMBL" id="CAEZSC010000118">
    <property type="protein sequence ID" value="CAB4544059.1"/>
    <property type="molecule type" value="Genomic_DNA"/>
</dbReference>
<dbReference type="Pfam" id="PF02720">
    <property type="entry name" value="DUF222"/>
    <property type="match status" value="1"/>
</dbReference>
<dbReference type="InterPro" id="IPR003870">
    <property type="entry name" value="DUF222"/>
</dbReference>
<dbReference type="Pfam" id="PF01844">
    <property type="entry name" value="HNH"/>
    <property type="match status" value="1"/>
</dbReference>
<feature type="domain" description="HNH nuclease" evidence="2">
    <location>
        <begin position="385"/>
        <end position="437"/>
    </location>
</feature>
<dbReference type="GO" id="GO:0004519">
    <property type="term" value="F:endonuclease activity"/>
    <property type="evidence" value="ECO:0007669"/>
    <property type="project" value="InterPro"/>
</dbReference>
<dbReference type="SMART" id="SM00507">
    <property type="entry name" value="HNHc"/>
    <property type="match status" value="1"/>
</dbReference>
<dbReference type="InterPro" id="IPR002711">
    <property type="entry name" value="HNH"/>
</dbReference>
<protein>
    <submittedName>
        <fullName evidence="3">Unannotated protein</fullName>
    </submittedName>
</protein>
<proteinExistence type="inferred from homology"/>
<gene>
    <name evidence="3" type="ORF">UFOPK1380_01230</name>
</gene>
<dbReference type="GO" id="GO:0008270">
    <property type="term" value="F:zinc ion binding"/>
    <property type="evidence" value="ECO:0007669"/>
    <property type="project" value="InterPro"/>
</dbReference>
<evidence type="ECO:0000259" key="2">
    <source>
        <dbReference type="SMART" id="SM00507"/>
    </source>
</evidence>
<accession>A0A6J6C0J9</accession>
<name>A0A6J6C0J9_9ZZZZ</name>
<reference evidence="3" key="1">
    <citation type="submission" date="2020-05" db="EMBL/GenBank/DDBJ databases">
        <authorList>
            <person name="Chiriac C."/>
            <person name="Salcher M."/>
            <person name="Ghai R."/>
            <person name="Kavagutti S V."/>
        </authorList>
    </citation>
    <scope>NUCLEOTIDE SEQUENCE</scope>
</reference>
<evidence type="ECO:0000313" key="3">
    <source>
        <dbReference type="EMBL" id="CAB4544059.1"/>
    </source>
</evidence>
<sequence>MKSFLDIVSSNTNNSTMTRTREVELRISQLLVARAGIDVLSEIQAIDPMTLDYAGRLEYLETLQKQTGWLDALMQSALFAVAGDAPGKPEGIFGVDELEREDVATVLRMSPSTAQSRIDVARTLNNHFPLVCDALAMGEISAHVASVIARESADAIQQGLAPEQIRALEESALTHAENHSAVQVANRIRSTIAKLAPEEFEERVERAIEERNVHMYPEPHGMATIIALLPITEAQTVMFAIDKMARIAQARFRQEAGSAASSSSGSSSGSASSSGSNFAVVVKARVPRLETLRADALADLASHFLSTNQELAPQHRRPVSVNLTIDLPTMLGLADNPGQLAGYGPIPASLARELASDGKWKRFITDPLTGNLLDYGRQTYEPPQALVDFILARDQICRFPGCRQPGRVSDIDHAESWESGGVTSPANMGLLCRRHHRMKTHEGWLLESHADGSCTWTTPAGKKIFIPTRPADEVA</sequence>
<dbReference type="GO" id="GO:0003676">
    <property type="term" value="F:nucleic acid binding"/>
    <property type="evidence" value="ECO:0007669"/>
    <property type="project" value="InterPro"/>
</dbReference>